<organism evidence="1 2">
    <name type="scientific">Actinomadura viridis</name>
    <dbReference type="NCBI Taxonomy" id="58110"/>
    <lineage>
        <taxon>Bacteria</taxon>
        <taxon>Bacillati</taxon>
        <taxon>Actinomycetota</taxon>
        <taxon>Actinomycetes</taxon>
        <taxon>Streptosporangiales</taxon>
        <taxon>Thermomonosporaceae</taxon>
        <taxon>Actinomadura</taxon>
    </lineage>
</organism>
<evidence type="ECO:0000313" key="1">
    <source>
        <dbReference type="EMBL" id="MBG6086056.1"/>
    </source>
</evidence>
<evidence type="ECO:0000313" key="2">
    <source>
        <dbReference type="Proteomes" id="UP000614047"/>
    </source>
</evidence>
<gene>
    <name evidence="1" type="ORF">IW256_000169</name>
</gene>
<dbReference type="EMBL" id="JADOUA010000001">
    <property type="protein sequence ID" value="MBG6086056.1"/>
    <property type="molecule type" value="Genomic_DNA"/>
</dbReference>
<comment type="caution">
    <text evidence="1">The sequence shown here is derived from an EMBL/GenBank/DDBJ whole genome shotgun (WGS) entry which is preliminary data.</text>
</comment>
<proteinExistence type="predicted"/>
<keyword evidence="2" id="KW-1185">Reference proteome</keyword>
<reference evidence="1" key="1">
    <citation type="submission" date="2020-11" db="EMBL/GenBank/DDBJ databases">
        <title>Sequencing the genomes of 1000 actinobacteria strains.</title>
        <authorList>
            <person name="Klenk H.-P."/>
        </authorList>
    </citation>
    <scope>NUCLEOTIDE SEQUENCE</scope>
    <source>
        <strain evidence="1">DSM 43175</strain>
    </source>
</reference>
<dbReference type="AlphaFoldDB" id="A0A931DEF5"/>
<name>A0A931DEF5_9ACTN</name>
<dbReference type="Proteomes" id="UP000614047">
    <property type="component" value="Unassembled WGS sequence"/>
</dbReference>
<accession>A0A931DEF5</accession>
<protein>
    <submittedName>
        <fullName evidence="1">Diketogulonate reductase-like aldo/keto reductase</fullName>
    </submittedName>
</protein>
<sequence length="72" mass="8050">MTQFSAPTLYREIGTAHFDTYLPHWPLDAPTARHALDLLVNIARLLIRTRDANGAHHLLNALFHAVRAPATP</sequence>